<dbReference type="EMBL" id="BFAV01000018">
    <property type="protein sequence ID" value="GBF32080.1"/>
    <property type="molecule type" value="Genomic_DNA"/>
</dbReference>
<protein>
    <submittedName>
        <fullName evidence="1">Uncharacterized protein</fullName>
    </submittedName>
</protein>
<dbReference type="AlphaFoldDB" id="A0A2L2X7U8"/>
<proteinExistence type="predicted"/>
<sequence length="44" mass="4977">MDFFCKERPLGRYSPQGFCDQYILTKTHVFIGVKAGLVISAIIL</sequence>
<evidence type="ECO:0000313" key="2">
    <source>
        <dbReference type="Proteomes" id="UP000239549"/>
    </source>
</evidence>
<keyword evidence="2" id="KW-1185">Reference proteome</keyword>
<comment type="caution">
    <text evidence="1">The sequence shown here is derived from an EMBL/GenBank/DDBJ whole genome shotgun (WGS) entry which is preliminary data.</text>
</comment>
<reference evidence="2" key="1">
    <citation type="submission" date="2018-02" db="EMBL/GenBank/DDBJ databases">
        <title>Genome sequence of Desulfocucumis palustris strain NAW-5.</title>
        <authorList>
            <person name="Watanabe M."/>
            <person name="Kojima H."/>
            <person name="Fukui M."/>
        </authorList>
    </citation>
    <scope>NUCLEOTIDE SEQUENCE [LARGE SCALE GENOMIC DNA]</scope>
    <source>
        <strain evidence="2">NAW-5</strain>
    </source>
</reference>
<name>A0A2L2X7U8_9FIRM</name>
<organism evidence="1 2">
    <name type="scientific">Desulfocucumis palustris</name>
    <dbReference type="NCBI Taxonomy" id="1898651"/>
    <lineage>
        <taxon>Bacteria</taxon>
        <taxon>Bacillati</taxon>
        <taxon>Bacillota</taxon>
        <taxon>Clostridia</taxon>
        <taxon>Eubacteriales</taxon>
        <taxon>Desulfocucumaceae</taxon>
        <taxon>Desulfocucumis</taxon>
    </lineage>
</organism>
<gene>
    <name evidence="1" type="ORF">DCCM_0271</name>
</gene>
<accession>A0A2L2X7U8</accession>
<evidence type="ECO:0000313" key="1">
    <source>
        <dbReference type="EMBL" id="GBF32080.1"/>
    </source>
</evidence>
<dbReference type="Proteomes" id="UP000239549">
    <property type="component" value="Unassembled WGS sequence"/>
</dbReference>